<evidence type="ECO:0000313" key="6">
    <source>
        <dbReference type="Proteomes" id="UP000324800"/>
    </source>
</evidence>
<dbReference type="PANTHER" id="PTHR12651:SF1">
    <property type="entry name" value="26S PROTEASOME NON-ATPASE REGULATORY SUBUNIT 9"/>
    <property type="match status" value="1"/>
</dbReference>
<feature type="coiled-coil region" evidence="2">
    <location>
        <begin position="5"/>
        <end position="32"/>
    </location>
</feature>
<feature type="region of interest" description="Disordered" evidence="3">
    <location>
        <begin position="182"/>
        <end position="223"/>
    </location>
</feature>
<dbReference type="Proteomes" id="UP000324800">
    <property type="component" value="Unassembled WGS sequence"/>
</dbReference>
<dbReference type="AlphaFoldDB" id="A0A5J4UER8"/>
<keyword evidence="2" id="KW-0175">Coiled coil</keyword>
<gene>
    <name evidence="5" type="ORF">EZS28_035874</name>
</gene>
<evidence type="ECO:0000256" key="2">
    <source>
        <dbReference type="SAM" id="Coils"/>
    </source>
</evidence>
<dbReference type="PANTHER" id="PTHR12651">
    <property type="entry name" value="26S PROTEASOME NON-ATPASE REGULATORY SUBUNIT 9"/>
    <property type="match status" value="1"/>
</dbReference>
<dbReference type="InterPro" id="IPR035269">
    <property type="entry name" value="PSMD9"/>
</dbReference>
<dbReference type="GO" id="GO:0005634">
    <property type="term" value="C:nucleus"/>
    <property type="evidence" value="ECO:0007669"/>
    <property type="project" value="TreeGrafter"/>
</dbReference>
<dbReference type="Gene3D" id="6.10.140.1710">
    <property type="match status" value="1"/>
</dbReference>
<accession>A0A5J4UER8</accession>
<dbReference type="EMBL" id="SNRW01017189">
    <property type="protein sequence ID" value="KAA6368600.1"/>
    <property type="molecule type" value="Genomic_DNA"/>
</dbReference>
<comment type="caution">
    <text evidence="5">The sequence shown here is derived from an EMBL/GenBank/DDBJ whole genome shotgun (WGS) entry which is preliminary data.</text>
</comment>
<reference evidence="5 6" key="1">
    <citation type="submission" date="2019-03" db="EMBL/GenBank/DDBJ databases">
        <title>Single cell metagenomics reveals metabolic interactions within the superorganism composed of flagellate Streblomastix strix and complex community of Bacteroidetes bacteria on its surface.</title>
        <authorList>
            <person name="Treitli S.C."/>
            <person name="Kolisko M."/>
            <person name="Husnik F."/>
            <person name="Keeling P."/>
            <person name="Hampl V."/>
        </authorList>
    </citation>
    <scope>NUCLEOTIDE SEQUENCE [LARGE SCALE GENOMIC DNA]</scope>
    <source>
        <strain evidence="5">ST1C</strain>
    </source>
</reference>
<name>A0A5J4UER8_9EUKA</name>
<feature type="compositionally biased region" description="Low complexity" evidence="3">
    <location>
        <begin position="209"/>
        <end position="223"/>
    </location>
</feature>
<feature type="domain" description="Nas2 N-terminal" evidence="4">
    <location>
        <begin position="20"/>
        <end position="98"/>
    </location>
</feature>
<dbReference type="InterPro" id="IPR036034">
    <property type="entry name" value="PDZ_sf"/>
</dbReference>
<sequence length="386" mass="43562">MADLHSQSENELKEAQAEMARLIAQKETIEQQIKDIRNFLQSQDGKGFSGGLLDKEGFPLNNIDIIKIRTYRNQHACLQNDYTDTMKKIEQALYAVHEATKKCQDEGTTLIPFDNKLIEDEKKNQSEKLSHSGQLEHSLLPLKEQSEKFDQPLNKLKRMIDQIDEILSSEIVTDERIDQRTNVGSDLISDSGGSQRSEDDQNGINRETNQQSNSSNVGNINNNRETNISFEDYNIDRLVPFGVFTNIAEGSPAETAGIIETDAVLVFGDIFIPPSDTDGEENEEEDDDGFEASKRCKALVKRVGEFVKNSEGSDVRVIVIRRVSESENSLVQSGVQKIEIVLKPQRWRGNGLLGCRLDPLRQYVLIKCNQIVGTKQFIRNNSRIIC</sequence>
<evidence type="ECO:0000256" key="1">
    <source>
        <dbReference type="ARBA" id="ARBA00023186"/>
    </source>
</evidence>
<dbReference type="Gene3D" id="2.30.42.10">
    <property type="match status" value="1"/>
</dbReference>
<dbReference type="GO" id="GO:0005737">
    <property type="term" value="C:cytoplasm"/>
    <property type="evidence" value="ECO:0007669"/>
    <property type="project" value="TreeGrafter"/>
</dbReference>
<keyword evidence="1" id="KW-0143">Chaperone</keyword>
<dbReference type="GO" id="GO:0070682">
    <property type="term" value="P:proteasome regulatory particle assembly"/>
    <property type="evidence" value="ECO:0007669"/>
    <property type="project" value="InterPro"/>
</dbReference>
<organism evidence="5 6">
    <name type="scientific">Streblomastix strix</name>
    <dbReference type="NCBI Taxonomy" id="222440"/>
    <lineage>
        <taxon>Eukaryota</taxon>
        <taxon>Metamonada</taxon>
        <taxon>Preaxostyla</taxon>
        <taxon>Oxymonadida</taxon>
        <taxon>Streblomastigidae</taxon>
        <taxon>Streblomastix</taxon>
    </lineage>
</organism>
<evidence type="ECO:0000256" key="3">
    <source>
        <dbReference type="SAM" id="MobiDB-lite"/>
    </source>
</evidence>
<dbReference type="OrthoDB" id="72325at2759"/>
<evidence type="ECO:0000313" key="5">
    <source>
        <dbReference type="EMBL" id="KAA6368600.1"/>
    </source>
</evidence>
<evidence type="ECO:0000259" key="4">
    <source>
        <dbReference type="Pfam" id="PF18265"/>
    </source>
</evidence>
<proteinExistence type="predicted"/>
<dbReference type="Pfam" id="PF18265">
    <property type="entry name" value="Nas2_N"/>
    <property type="match status" value="1"/>
</dbReference>
<protein>
    <recommendedName>
        <fullName evidence="4">Nas2 N-terminal domain-containing protein</fullName>
    </recommendedName>
</protein>
<dbReference type="InterPro" id="IPR040815">
    <property type="entry name" value="Nas2_N"/>
</dbReference>
<feature type="region of interest" description="Disordered" evidence="3">
    <location>
        <begin position="124"/>
        <end position="143"/>
    </location>
</feature>